<reference evidence="2 3" key="1">
    <citation type="submission" date="2017-12" db="EMBL/GenBank/DDBJ databases">
        <title>Genomic Encyclopedia of Type Strains, Phase III (KMG-III): the genomes of soil and plant-associated and newly described type strains.</title>
        <authorList>
            <person name="Whitman W."/>
        </authorList>
    </citation>
    <scope>NUCLEOTIDE SEQUENCE [LARGE SCALE GENOMIC DNA]</scope>
    <source>
        <strain evidence="2 3">LP43</strain>
    </source>
</reference>
<dbReference type="AlphaFoldDB" id="A0A2N3U795"/>
<protein>
    <submittedName>
        <fullName evidence="2">Glycosyl transferase family 2</fullName>
    </submittedName>
</protein>
<gene>
    <name evidence="2" type="ORF">BD749_3498</name>
</gene>
<dbReference type="SUPFAM" id="SSF53448">
    <property type="entry name" value="Nucleotide-diphospho-sugar transferases"/>
    <property type="match status" value="1"/>
</dbReference>
<organism evidence="2 3">
    <name type="scientific">Pontibacter ramchanderi</name>
    <dbReference type="NCBI Taxonomy" id="1179743"/>
    <lineage>
        <taxon>Bacteria</taxon>
        <taxon>Pseudomonadati</taxon>
        <taxon>Bacteroidota</taxon>
        <taxon>Cytophagia</taxon>
        <taxon>Cytophagales</taxon>
        <taxon>Hymenobacteraceae</taxon>
        <taxon>Pontibacter</taxon>
    </lineage>
</organism>
<dbReference type="Pfam" id="PF00535">
    <property type="entry name" value="Glycos_transf_2"/>
    <property type="match status" value="1"/>
</dbReference>
<keyword evidence="3" id="KW-1185">Reference proteome</keyword>
<name>A0A2N3U795_9BACT</name>
<dbReference type="RefSeq" id="WP_101446780.1">
    <property type="nucleotide sequence ID" value="NZ_PJMU01000004.1"/>
</dbReference>
<keyword evidence="2" id="KW-0808">Transferase</keyword>
<dbReference type="Proteomes" id="UP000233782">
    <property type="component" value="Unassembled WGS sequence"/>
</dbReference>
<dbReference type="CDD" id="cd00761">
    <property type="entry name" value="Glyco_tranf_GTA_type"/>
    <property type="match status" value="1"/>
</dbReference>
<dbReference type="PANTHER" id="PTHR43685">
    <property type="entry name" value="GLYCOSYLTRANSFERASE"/>
    <property type="match status" value="1"/>
</dbReference>
<dbReference type="GO" id="GO:0016740">
    <property type="term" value="F:transferase activity"/>
    <property type="evidence" value="ECO:0007669"/>
    <property type="project" value="UniProtKB-KW"/>
</dbReference>
<dbReference type="InterPro" id="IPR029044">
    <property type="entry name" value="Nucleotide-diphossugar_trans"/>
</dbReference>
<dbReference type="OrthoDB" id="9802649at2"/>
<dbReference type="PANTHER" id="PTHR43685:SF2">
    <property type="entry name" value="GLYCOSYLTRANSFERASE 2-LIKE DOMAIN-CONTAINING PROTEIN"/>
    <property type="match status" value="1"/>
</dbReference>
<evidence type="ECO:0000313" key="3">
    <source>
        <dbReference type="Proteomes" id="UP000233782"/>
    </source>
</evidence>
<proteinExistence type="predicted"/>
<feature type="domain" description="Glycosyltransferase 2-like" evidence="1">
    <location>
        <begin position="17"/>
        <end position="151"/>
    </location>
</feature>
<comment type="caution">
    <text evidence="2">The sequence shown here is derived from an EMBL/GenBank/DDBJ whole genome shotgun (WGS) entry which is preliminary data.</text>
</comment>
<dbReference type="InterPro" id="IPR050834">
    <property type="entry name" value="Glycosyltransf_2"/>
</dbReference>
<evidence type="ECO:0000259" key="1">
    <source>
        <dbReference type="Pfam" id="PF00535"/>
    </source>
</evidence>
<accession>A0A2N3U795</accession>
<dbReference type="EMBL" id="PJMU01000004">
    <property type="protein sequence ID" value="PKV62618.1"/>
    <property type="molecule type" value="Genomic_DNA"/>
</dbReference>
<evidence type="ECO:0000313" key="2">
    <source>
        <dbReference type="EMBL" id="PKV62618.1"/>
    </source>
</evidence>
<dbReference type="Gene3D" id="3.90.550.10">
    <property type="entry name" value="Spore Coat Polysaccharide Biosynthesis Protein SpsA, Chain A"/>
    <property type="match status" value="1"/>
</dbReference>
<dbReference type="InterPro" id="IPR001173">
    <property type="entry name" value="Glyco_trans_2-like"/>
</dbReference>
<sequence>MIEASRHRITQTVVPVTVVIPCHNCEDWVSRAINSVLKQSYPIFEVLLIENNSTDGTEDLLRKFEQAYPGLIKVYRESKKGACAARNLGIEKAKGEWIQFLDADDEILPEKIEVQVNIIKEHKPDVVTGDYVRFVQNKNKSYKVEIATEDDPWKGLISSKLGITSANLWKRKSLLQVQRFDENIKSSQEYDLMFRLLQSNHVFAQSHYMHTIVYKQPESISKTNNTTKNAVIFHNRYDLRVRIFNHLEQKGLLSSQYKQEILKNMYYLLFLIGQQNSYFFKEQKKYAHFSELKFINKLKAYGNFVSHYTRMKYADSSIPTKLLDIVLIVKYAYLLRY</sequence>